<dbReference type="AlphaFoldDB" id="A0A8T8KI80"/>
<evidence type="ECO:0000313" key="2">
    <source>
        <dbReference type="EMBL" id="QUJ74021.1"/>
    </source>
</evidence>
<feature type="region of interest" description="Disordered" evidence="1">
    <location>
        <begin position="66"/>
        <end position="89"/>
    </location>
</feature>
<dbReference type="RefSeq" id="WP_152419008.1">
    <property type="nucleotide sequence ID" value="NZ_AOLR01000059.1"/>
</dbReference>
<dbReference type="EMBL" id="CP073368">
    <property type="protein sequence ID" value="QUJ74021.1"/>
    <property type="molecule type" value="Genomic_DNA"/>
</dbReference>
<reference evidence="2" key="1">
    <citation type="submission" date="2021-04" db="EMBL/GenBank/DDBJ databases">
        <title>Complete Genome sequence and Methylome Analysis of the Haloarchaeon Haloarcula sinaiiensis.</title>
        <authorList>
            <person name="Fomenkov A."/>
            <person name="DasSarma P."/>
            <person name="DasSarma S."/>
            <person name="Roberts R.J."/>
        </authorList>
    </citation>
    <scope>NUCLEOTIDE SEQUENCE</scope>
    <source>
        <strain evidence="2">ATCC 33800</strain>
        <plasmid evidence="2">pHsi540</plasmid>
    </source>
</reference>
<organism evidence="2 3">
    <name type="scientific">Haloarcula marismortui ATCC 33800</name>
    <dbReference type="NCBI Taxonomy" id="662476"/>
    <lineage>
        <taxon>Archaea</taxon>
        <taxon>Methanobacteriati</taxon>
        <taxon>Methanobacteriota</taxon>
        <taxon>Stenosarchaea group</taxon>
        <taxon>Halobacteria</taxon>
        <taxon>Halobacteriales</taxon>
        <taxon>Haloarculaceae</taxon>
        <taxon>Haloarcula</taxon>
    </lineage>
</organism>
<dbReference type="KEGG" id="hsin:KDQ40_18810"/>
<keyword evidence="2" id="KW-0614">Plasmid</keyword>
<evidence type="ECO:0000313" key="3">
    <source>
        <dbReference type="Proteomes" id="UP000682967"/>
    </source>
</evidence>
<dbReference type="GeneID" id="64825052"/>
<name>A0A8T8KI80_9EURY</name>
<sequence length="89" mass="9689">MTPPLHLTEAQNGRIPCDNCRSRNTEIIRTSLDGNTHEVECHDCGHEQTTHSGPKCPGCGGHNTTKTTVGTAPHRRRGVSCQDCGRTPR</sequence>
<proteinExistence type="predicted"/>
<evidence type="ECO:0000256" key="1">
    <source>
        <dbReference type="SAM" id="MobiDB-lite"/>
    </source>
</evidence>
<dbReference type="Proteomes" id="UP000682967">
    <property type="component" value="Plasmid pHsi540"/>
</dbReference>
<protein>
    <submittedName>
        <fullName evidence="2">Uncharacterized protein</fullName>
    </submittedName>
</protein>
<gene>
    <name evidence="2" type="ORF">KDQ40_18810</name>
</gene>
<geneLocation type="plasmid" evidence="2 3">
    <name>pHsi540</name>
</geneLocation>
<accession>A0A8T8KI80</accession>